<dbReference type="CDD" id="cd00082">
    <property type="entry name" value="HisKA"/>
    <property type="match status" value="1"/>
</dbReference>
<evidence type="ECO:0000256" key="1">
    <source>
        <dbReference type="ARBA" id="ARBA00000085"/>
    </source>
</evidence>
<dbReference type="InterPro" id="IPR050980">
    <property type="entry name" value="2C_sensor_his_kinase"/>
</dbReference>
<evidence type="ECO:0000256" key="5">
    <source>
        <dbReference type="ARBA" id="ARBA00022553"/>
    </source>
</evidence>
<sequence length="477" mass="52562">MMRLWPKSLLGQMLLAVALALLVAQSISAALLFRAAENRREQMVLNAAAFRLVMPSEPEFRERRENRQSRRRGEFRGWDRQNNGLPDRARALRPEQSPTSPALPGERRAANKEQALGEILAEQGFDVAELVVVSRMVADDGYLDGRPRIKRRIVRNYGPRARLLVAGLRQSPDADWTIVRVPEPPRQPGPIRTIVLQTLLIYVLLVGLHFLLLRRITRPLNILTARTENFARTQEPAQPLVAQGPDDIRRLITAHNAMEARIGALLDEKDVMLGAIGHDLKTPLAALRVRIESVEDERERGKMADTIEDISRSLDDILSLARVGRAGDPPERAELGALVASVVEEFEDMGQPVTLKETTRVAHPVHVTWLRRALRNLIGNALRYGGSAEVSLIKSDSGIVLRVDDSGPGIPADRIAAMLEPFTRGEASRNRDTGGAGLGLTLARAIAEQHGGQLVLANRPTANGTSGLRAEIRLPSA</sequence>
<evidence type="ECO:0000313" key="15">
    <source>
        <dbReference type="Proteomes" id="UP000473531"/>
    </source>
</evidence>
<dbReference type="GO" id="GO:0005524">
    <property type="term" value="F:ATP binding"/>
    <property type="evidence" value="ECO:0007669"/>
    <property type="project" value="UniProtKB-KW"/>
</dbReference>
<comment type="caution">
    <text evidence="14">The sequence shown here is derived from an EMBL/GenBank/DDBJ whole genome shotgun (WGS) entry which is preliminary data.</text>
</comment>
<evidence type="ECO:0000256" key="7">
    <source>
        <dbReference type="ARBA" id="ARBA00022741"/>
    </source>
</evidence>
<evidence type="ECO:0000256" key="4">
    <source>
        <dbReference type="ARBA" id="ARBA00022475"/>
    </source>
</evidence>
<dbReference type="InterPro" id="IPR003660">
    <property type="entry name" value="HAMP_dom"/>
</dbReference>
<evidence type="ECO:0000256" key="10">
    <source>
        <dbReference type="SAM" id="MobiDB-lite"/>
    </source>
</evidence>
<dbReference type="InterPro" id="IPR036890">
    <property type="entry name" value="HATPase_C_sf"/>
</dbReference>
<dbReference type="SUPFAM" id="SSF47384">
    <property type="entry name" value="Homodimeric domain of signal transducing histidine kinase"/>
    <property type="match status" value="1"/>
</dbReference>
<dbReference type="Proteomes" id="UP000473531">
    <property type="component" value="Unassembled WGS sequence"/>
</dbReference>
<dbReference type="InterPro" id="IPR036097">
    <property type="entry name" value="HisK_dim/P_sf"/>
</dbReference>
<evidence type="ECO:0000256" key="2">
    <source>
        <dbReference type="ARBA" id="ARBA00004651"/>
    </source>
</evidence>
<dbReference type="EMBL" id="WTYU01000002">
    <property type="protein sequence ID" value="MXP15441.1"/>
    <property type="molecule type" value="Genomic_DNA"/>
</dbReference>
<keyword evidence="15" id="KW-1185">Reference proteome</keyword>
<keyword evidence="6" id="KW-0808">Transferase</keyword>
<dbReference type="InterPro" id="IPR003661">
    <property type="entry name" value="HisK_dim/P_dom"/>
</dbReference>
<dbReference type="PANTHER" id="PTHR44936">
    <property type="entry name" value="SENSOR PROTEIN CREC"/>
    <property type="match status" value="1"/>
</dbReference>
<evidence type="ECO:0000256" key="11">
    <source>
        <dbReference type="SAM" id="Phobius"/>
    </source>
</evidence>
<keyword evidence="9" id="KW-0067">ATP-binding</keyword>
<dbReference type="PROSITE" id="PS50885">
    <property type="entry name" value="HAMP"/>
    <property type="match status" value="1"/>
</dbReference>
<keyword evidence="11" id="KW-0472">Membrane</keyword>
<dbReference type="InterPro" id="IPR003594">
    <property type="entry name" value="HATPase_dom"/>
</dbReference>
<evidence type="ECO:0000313" key="14">
    <source>
        <dbReference type="EMBL" id="MXP15441.1"/>
    </source>
</evidence>
<feature type="transmembrane region" description="Helical" evidence="11">
    <location>
        <begin position="194"/>
        <end position="213"/>
    </location>
</feature>
<dbReference type="InterPro" id="IPR005467">
    <property type="entry name" value="His_kinase_dom"/>
</dbReference>
<keyword evidence="7" id="KW-0547">Nucleotide-binding</keyword>
<dbReference type="Gene3D" id="1.10.287.130">
    <property type="match status" value="1"/>
</dbReference>
<comment type="catalytic activity">
    <reaction evidence="1">
        <text>ATP + protein L-histidine = ADP + protein N-phospho-L-histidine.</text>
        <dbReference type="EC" id="2.7.13.3"/>
    </reaction>
</comment>
<dbReference type="OrthoDB" id="9804645at2"/>
<keyword evidence="8 14" id="KW-0418">Kinase</keyword>
<feature type="compositionally biased region" description="Basic and acidic residues" evidence="10">
    <location>
        <begin position="59"/>
        <end position="79"/>
    </location>
</feature>
<dbReference type="AlphaFoldDB" id="A0A6L7GLB9"/>
<dbReference type="InterPro" id="IPR004358">
    <property type="entry name" value="Sig_transdc_His_kin-like_C"/>
</dbReference>
<accession>A0A6L7GLB9</accession>
<evidence type="ECO:0000256" key="3">
    <source>
        <dbReference type="ARBA" id="ARBA00012438"/>
    </source>
</evidence>
<dbReference type="CDD" id="cd00075">
    <property type="entry name" value="HATPase"/>
    <property type="match status" value="1"/>
</dbReference>
<organism evidence="14 15">
    <name type="scientific">Allopontixanthobacter confluentis</name>
    <dbReference type="NCBI Taxonomy" id="1849021"/>
    <lineage>
        <taxon>Bacteria</taxon>
        <taxon>Pseudomonadati</taxon>
        <taxon>Pseudomonadota</taxon>
        <taxon>Alphaproteobacteria</taxon>
        <taxon>Sphingomonadales</taxon>
        <taxon>Erythrobacteraceae</taxon>
        <taxon>Allopontixanthobacter</taxon>
    </lineage>
</organism>
<evidence type="ECO:0000256" key="8">
    <source>
        <dbReference type="ARBA" id="ARBA00022777"/>
    </source>
</evidence>
<dbReference type="EC" id="2.7.13.3" evidence="3"/>
<dbReference type="SUPFAM" id="SSF55874">
    <property type="entry name" value="ATPase domain of HSP90 chaperone/DNA topoisomerase II/histidine kinase"/>
    <property type="match status" value="1"/>
</dbReference>
<feature type="domain" description="HAMP" evidence="13">
    <location>
        <begin position="214"/>
        <end position="267"/>
    </location>
</feature>
<dbReference type="PANTHER" id="PTHR44936:SF10">
    <property type="entry name" value="SENSOR PROTEIN RSTB"/>
    <property type="match status" value="1"/>
</dbReference>
<gene>
    <name evidence="14" type="ORF">GRI44_11835</name>
</gene>
<keyword evidence="4" id="KW-1003">Cell membrane</keyword>
<name>A0A6L7GLB9_9SPHN</name>
<reference evidence="14 15" key="1">
    <citation type="submission" date="2019-12" db="EMBL/GenBank/DDBJ databases">
        <title>Genomic-based taxomic classification of the family Erythrobacteraceae.</title>
        <authorList>
            <person name="Xu L."/>
        </authorList>
    </citation>
    <scope>NUCLEOTIDE SEQUENCE [LARGE SCALE GENOMIC DNA]</scope>
    <source>
        <strain evidence="14 15">KCTC 52259</strain>
    </source>
</reference>
<dbReference type="RefSeq" id="WP_160601960.1">
    <property type="nucleotide sequence ID" value="NZ_WTYU01000002.1"/>
</dbReference>
<feature type="region of interest" description="Disordered" evidence="10">
    <location>
        <begin position="59"/>
        <end position="108"/>
    </location>
</feature>
<comment type="subcellular location">
    <subcellularLocation>
        <location evidence="2">Cell membrane</location>
        <topology evidence="2">Multi-pass membrane protein</topology>
    </subcellularLocation>
</comment>
<dbReference type="Pfam" id="PF02518">
    <property type="entry name" value="HATPase_c"/>
    <property type="match status" value="1"/>
</dbReference>
<dbReference type="PRINTS" id="PR00344">
    <property type="entry name" value="BCTRLSENSOR"/>
</dbReference>
<keyword evidence="5" id="KW-0597">Phosphoprotein</keyword>
<dbReference type="GO" id="GO:0005886">
    <property type="term" value="C:plasma membrane"/>
    <property type="evidence" value="ECO:0007669"/>
    <property type="project" value="UniProtKB-SubCell"/>
</dbReference>
<evidence type="ECO:0000256" key="9">
    <source>
        <dbReference type="ARBA" id="ARBA00022840"/>
    </source>
</evidence>
<evidence type="ECO:0000259" key="12">
    <source>
        <dbReference type="PROSITE" id="PS50109"/>
    </source>
</evidence>
<dbReference type="PROSITE" id="PS50109">
    <property type="entry name" value="HIS_KIN"/>
    <property type="match status" value="1"/>
</dbReference>
<dbReference type="GO" id="GO:0000155">
    <property type="term" value="F:phosphorelay sensor kinase activity"/>
    <property type="evidence" value="ECO:0007669"/>
    <property type="project" value="InterPro"/>
</dbReference>
<dbReference type="Gene3D" id="3.30.565.10">
    <property type="entry name" value="Histidine kinase-like ATPase, C-terminal domain"/>
    <property type="match status" value="1"/>
</dbReference>
<evidence type="ECO:0000256" key="6">
    <source>
        <dbReference type="ARBA" id="ARBA00022679"/>
    </source>
</evidence>
<feature type="domain" description="Histidine kinase" evidence="12">
    <location>
        <begin position="275"/>
        <end position="477"/>
    </location>
</feature>
<keyword evidence="11" id="KW-0812">Transmembrane</keyword>
<keyword evidence="11" id="KW-1133">Transmembrane helix</keyword>
<dbReference type="SMART" id="SM00387">
    <property type="entry name" value="HATPase_c"/>
    <property type="match status" value="1"/>
</dbReference>
<dbReference type="SMART" id="SM00388">
    <property type="entry name" value="HisKA"/>
    <property type="match status" value="1"/>
</dbReference>
<protein>
    <recommendedName>
        <fullName evidence="3">histidine kinase</fullName>
        <ecNumber evidence="3">2.7.13.3</ecNumber>
    </recommendedName>
</protein>
<evidence type="ECO:0000259" key="13">
    <source>
        <dbReference type="PROSITE" id="PS50885"/>
    </source>
</evidence>
<proteinExistence type="predicted"/>